<sequence>MKHFKSVLDPILVPRIVGSTNHANVRKHLVNTMHDLSWTVEEDTFLSNTPFGKKNFTNVIATLDPGATRRLVLACHYDSKIHREGAFVGATDSAVPCAMMLNLATVMQTSLNQHNQTCLKKKTKEIHKKKRPKVQSRKGKRGCTKKELKKLLKKFKGKSRSKKRHNNFFLGLHRVHRDNVNKTQVRRNVQRSSLTVSDTTSLPRQPLRSYGKIKCCTASGSKYKLIFVPTVRSDLTLQFLFLDGEEAFREWSEKDSLYGARDLAAKMKNRPYPDVNIDNTNELHRIDLFVLLDLLGTKDVQFSSYFKNTDRWYARLISFERRMNDLQLLHRRQFIFRKHTAHTYSIEDDHIPFLRRGVPVLHLIPTPFPTVWHNLSDNERSLHYPTIENLNKILYAFVADYLHLLI</sequence>
<reference evidence="8" key="1">
    <citation type="journal article" date="2021" name="Sci. Adv.">
        <title>The American lobster genome reveals insights on longevity, neural, and immune adaptations.</title>
        <authorList>
            <person name="Polinski J.M."/>
            <person name="Zimin A.V."/>
            <person name="Clark K.F."/>
            <person name="Kohn A.B."/>
            <person name="Sadowski N."/>
            <person name="Timp W."/>
            <person name="Ptitsyn A."/>
            <person name="Khanna P."/>
            <person name="Romanova D.Y."/>
            <person name="Williams P."/>
            <person name="Greenwood S.J."/>
            <person name="Moroz L.L."/>
            <person name="Walt D.R."/>
            <person name="Bodnar A.G."/>
        </authorList>
    </citation>
    <scope>NUCLEOTIDE SEQUENCE</scope>
    <source>
        <strain evidence="8">GMGI-L3</strain>
    </source>
</reference>
<comment type="similarity">
    <text evidence="2">Belongs to the glutaminyl-peptide cyclotransferase family.</text>
</comment>
<evidence type="ECO:0000313" key="8">
    <source>
        <dbReference type="EMBL" id="KAG7158237.1"/>
    </source>
</evidence>
<dbReference type="EMBL" id="JAHLQT010035566">
    <property type="protein sequence ID" value="KAG7158237.1"/>
    <property type="molecule type" value="Genomic_DNA"/>
</dbReference>
<accession>A0A8J5JHB2</accession>
<dbReference type="Gene3D" id="3.40.630.10">
    <property type="entry name" value="Zn peptidases"/>
    <property type="match status" value="2"/>
</dbReference>
<dbReference type="CDD" id="cd03880">
    <property type="entry name" value="M28_QC_like"/>
    <property type="match status" value="1"/>
</dbReference>
<dbReference type="InterPro" id="IPR007484">
    <property type="entry name" value="Peptidase_M28"/>
</dbReference>
<organism evidence="8 9">
    <name type="scientific">Homarus americanus</name>
    <name type="common">American lobster</name>
    <dbReference type="NCBI Taxonomy" id="6706"/>
    <lineage>
        <taxon>Eukaryota</taxon>
        <taxon>Metazoa</taxon>
        <taxon>Ecdysozoa</taxon>
        <taxon>Arthropoda</taxon>
        <taxon>Crustacea</taxon>
        <taxon>Multicrustacea</taxon>
        <taxon>Malacostraca</taxon>
        <taxon>Eumalacostraca</taxon>
        <taxon>Eucarida</taxon>
        <taxon>Decapoda</taxon>
        <taxon>Pleocyemata</taxon>
        <taxon>Astacidea</taxon>
        <taxon>Nephropoidea</taxon>
        <taxon>Nephropidae</taxon>
        <taxon>Homarus</taxon>
    </lineage>
</organism>
<evidence type="ECO:0000259" key="7">
    <source>
        <dbReference type="Pfam" id="PF04389"/>
    </source>
</evidence>
<dbReference type="InterPro" id="IPR037457">
    <property type="entry name" value="M28_QC"/>
</dbReference>
<keyword evidence="5" id="KW-0012">Acyltransferase</keyword>
<evidence type="ECO:0000256" key="5">
    <source>
        <dbReference type="ARBA" id="ARBA00023315"/>
    </source>
</evidence>
<evidence type="ECO:0000256" key="3">
    <source>
        <dbReference type="ARBA" id="ARBA00012012"/>
    </source>
</evidence>
<dbReference type="GO" id="GO:0016603">
    <property type="term" value="F:glutaminyl-peptide cyclotransferase activity"/>
    <property type="evidence" value="ECO:0007669"/>
    <property type="project" value="UniProtKB-EC"/>
</dbReference>
<evidence type="ECO:0000313" key="9">
    <source>
        <dbReference type="Proteomes" id="UP000747542"/>
    </source>
</evidence>
<dbReference type="AlphaFoldDB" id="A0A8J5JHB2"/>
<evidence type="ECO:0000256" key="2">
    <source>
        <dbReference type="ARBA" id="ARBA00006014"/>
    </source>
</evidence>
<dbReference type="SUPFAM" id="SSF53187">
    <property type="entry name" value="Zn-dependent exopeptidases"/>
    <property type="match status" value="2"/>
</dbReference>
<gene>
    <name evidence="8" type="primary">QPCT-L</name>
    <name evidence="8" type="ORF">Hamer_G008874</name>
</gene>
<evidence type="ECO:0000256" key="1">
    <source>
        <dbReference type="ARBA" id="ARBA00000001"/>
    </source>
</evidence>
<comment type="caution">
    <text evidence="8">The sequence shown here is derived from an EMBL/GenBank/DDBJ whole genome shotgun (WGS) entry which is preliminary data.</text>
</comment>
<protein>
    <recommendedName>
        <fullName evidence="3">glutaminyl-peptide cyclotransferase</fullName>
        <ecNumber evidence="3">2.3.2.5</ecNumber>
    </recommendedName>
</protein>
<feature type="domain" description="Peptidase M28" evidence="7">
    <location>
        <begin position="58"/>
        <end position="113"/>
    </location>
</feature>
<dbReference type="Proteomes" id="UP000747542">
    <property type="component" value="Unassembled WGS sequence"/>
</dbReference>
<dbReference type="InterPro" id="IPR040234">
    <property type="entry name" value="QC/QCL"/>
</dbReference>
<name>A0A8J5JHB2_HOMAM</name>
<dbReference type="Pfam" id="PF04389">
    <property type="entry name" value="Peptidase_M28"/>
    <property type="match status" value="2"/>
</dbReference>
<comment type="catalytic activity">
    <reaction evidence="1">
        <text>N-terminal L-glutaminyl-[peptide] = N-terminal 5-oxo-L-prolyl-[peptide] + NH4(+)</text>
        <dbReference type="Rhea" id="RHEA:23652"/>
        <dbReference type="Rhea" id="RHEA-COMP:11736"/>
        <dbReference type="Rhea" id="RHEA-COMP:11846"/>
        <dbReference type="ChEBI" id="CHEBI:28938"/>
        <dbReference type="ChEBI" id="CHEBI:64722"/>
        <dbReference type="ChEBI" id="CHEBI:87215"/>
        <dbReference type="EC" id="2.3.2.5"/>
    </reaction>
</comment>
<dbReference type="PANTHER" id="PTHR12283:SF6">
    <property type="entry name" value="GLUTAMINYL-PEPTIDE CYCLOTRANSFERASE-RELATED"/>
    <property type="match status" value="1"/>
</dbReference>
<keyword evidence="4" id="KW-0808">Transferase</keyword>
<feature type="compositionally biased region" description="Basic residues" evidence="6">
    <location>
        <begin position="119"/>
        <end position="143"/>
    </location>
</feature>
<feature type="domain" description="Peptidase M28" evidence="7">
    <location>
        <begin position="233"/>
        <end position="397"/>
    </location>
</feature>
<dbReference type="GO" id="GO:0008270">
    <property type="term" value="F:zinc ion binding"/>
    <property type="evidence" value="ECO:0007669"/>
    <property type="project" value="TreeGrafter"/>
</dbReference>
<dbReference type="PANTHER" id="PTHR12283">
    <property type="entry name" value="GLUTAMINYL-PEPTIDE CYCLOTRANSFERASE"/>
    <property type="match status" value="1"/>
</dbReference>
<evidence type="ECO:0000256" key="6">
    <source>
        <dbReference type="SAM" id="MobiDB-lite"/>
    </source>
</evidence>
<proteinExistence type="inferred from homology"/>
<evidence type="ECO:0000256" key="4">
    <source>
        <dbReference type="ARBA" id="ARBA00022679"/>
    </source>
</evidence>
<keyword evidence="9" id="KW-1185">Reference proteome</keyword>
<feature type="region of interest" description="Disordered" evidence="6">
    <location>
        <begin position="118"/>
        <end position="144"/>
    </location>
</feature>
<dbReference type="EC" id="2.3.2.5" evidence="3"/>